<organism evidence="1 2">
    <name type="scientific">Candidatus Dojkabacteria bacterium</name>
    <dbReference type="NCBI Taxonomy" id="2099670"/>
    <lineage>
        <taxon>Bacteria</taxon>
        <taxon>Candidatus Dojkabacteria</taxon>
    </lineage>
</organism>
<dbReference type="Proteomes" id="UP000321026">
    <property type="component" value="Unassembled WGS sequence"/>
</dbReference>
<evidence type="ECO:0000313" key="2">
    <source>
        <dbReference type="Proteomes" id="UP000321026"/>
    </source>
</evidence>
<protein>
    <submittedName>
        <fullName evidence="1">Uncharacterized protein</fullName>
    </submittedName>
</protein>
<comment type="caution">
    <text evidence="1">The sequence shown here is derived from an EMBL/GenBank/DDBJ whole genome shotgun (WGS) entry which is preliminary data.</text>
</comment>
<evidence type="ECO:0000313" key="1">
    <source>
        <dbReference type="EMBL" id="TXG77462.1"/>
    </source>
</evidence>
<dbReference type="AlphaFoldDB" id="A0A5C7J930"/>
<sequence length="62" mass="6660">MYLSDLQSGVDFGRMVDGRGAGFPNANRASWIERIQRIAQEIQTLLPVEAAALLAGLTGGKQ</sequence>
<dbReference type="EMBL" id="SSDS01000045">
    <property type="protein sequence ID" value="TXG77462.1"/>
    <property type="molecule type" value="Genomic_DNA"/>
</dbReference>
<accession>A0A5C7J930</accession>
<name>A0A5C7J930_9BACT</name>
<reference evidence="1 2" key="1">
    <citation type="submission" date="2018-09" db="EMBL/GenBank/DDBJ databases">
        <title>Metagenome Assembled Genomes from an Advanced Water Purification Facility.</title>
        <authorList>
            <person name="Stamps B.W."/>
            <person name="Spear J.R."/>
        </authorList>
    </citation>
    <scope>NUCLEOTIDE SEQUENCE [LARGE SCALE GENOMIC DNA]</scope>
    <source>
        <strain evidence="1">Bin_63_2</strain>
    </source>
</reference>
<gene>
    <name evidence="1" type="ORF">E6Q11_02750</name>
</gene>
<proteinExistence type="predicted"/>